<evidence type="ECO:0000313" key="4">
    <source>
        <dbReference type="EMBL" id="MCK7592724.1"/>
    </source>
</evidence>
<dbReference type="SUPFAM" id="SSF63829">
    <property type="entry name" value="Calcium-dependent phosphotriesterase"/>
    <property type="match status" value="1"/>
</dbReference>
<dbReference type="InterPro" id="IPR013658">
    <property type="entry name" value="SGL"/>
</dbReference>
<gene>
    <name evidence="4" type="ORF">M0G41_03470</name>
</gene>
<evidence type="ECO:0000256" key="1">
    <source>
        <dbReference type="SAM" id="MobiDB-lite"/>
    </source>
</evidence>
<dbReference type="PROSITE" id="PS51257">
    <property type="entry name" value="PROKAR_LIPOPROTEIN"/>
    <property type="match status" value="1"/>
</dbReference>
<feature type="compositionally biased region" description="Low complexity" evidence="1">
    <location>
        <begin position="29"/>
        <end position="46"/>
    </location>
</feature>
<feature type="signal peptide" evidence="2">
    <location>
        <begin position="1"/>
        <end position="22"/>
    </location>
</feature>
<name>A0ABT0GEX8_9GAMM</name>
<keyword evidence="2" id="KW-0732">Signal</keyword>
<sequence>MHINLRTASLHAGLLVFLCACAPGEDNTSSQASPEPSSPAGQGAAATDDSQSASGTAPAYQQVGLFPADRSLVRPEDGVMLGDGTLLIADQVHGLVALAADGSKRPFGNFAAAGYVHAPPERSAGPNGVALEPDGIHVLVADVLTGAIYRVNSQDERVERVHQHAFGANSARRDRSGALWFTQSTENSGPDSEKRMFAAVDTRPADGALFRIAPSASGAPAPEAQRKLSGLDFANGIAIDEARGRIYVAETMADRILSYRLSQATGELSDRRVIEGVPTPDNIELDAAGRLWVASPIYNALIVVDPETGEWSTAFRPQTPEHDHVIAEWQRRGDAGEPRLELFGPDMWSPLPGLITGLILTGEGGPIYLSGLGDALVKIEASGHDPRELR</sequence>
<dbReference type="Pfam" id="PF08450">
    <property type="entry name" value="SGL"/>
    <property type="match status" value="1"/>
</dbReference>
<dbReference type="EMBL" id="JALNMH010000002">
    <property type="protein sequence ID" value="MCK7592724.1"/>
    <property type="molecule type" value="Genomic_DNA"/>
</dbReference>
<proteinExistence type="predicted"/>
<dbReference type="InterPro" id="IPR011042">
    <property type="entry name" value="6-blade_b-propeller_TolB-like"/>
</dbReference>
<dbReference type="InterPro" id="IPR051262">
    <property type="entry name" value="SMP-30/CGR1_Lactonase"/>
</dbReference>
<keyword evidence="5" id="KW-1185">Reference proteome</keyword>
<dbReference type="Proteomes" id="UP001431449">
    <property type="component" value="Unassembled WGS sequence"/>
</dbReference>
<feature type="chain" id="PRO_5045843885" evidence="2">
    <location>
        <begin position="23"/>
        <end position="390"/>
    </location>
</feature>
<feature type="domain" description="SMP-30/Gluconolactonase/LRE-like region" evidence="3">
    <location>
        <begin position="167"/>
        <end position="311"/>
    </location>
</feature>
<dbReference type="Gene3D" id="2.120.10.30">
    <property type="entry name" value="TolB, C-terminal domain"/>
    <property type="match status" value="1"/>
</dbReference>
<organism evidence="4 5">
    <name type="scientific">Pseudomarimonas salicorniae</name>
    <dbReference type="NCBI Taxonomy" id="2933270"/>
    <lineage>
        <taxon>Bacteria</taxon>
        <taxon>Pseudomonadati</taxon>
        <taxon>Pseudomonadota</taxon>
        <taxon>Gammaproteobacteria</taxon>
        <taxon>Lysobacterales</taxon>
        <taxon>Lysobacteraceae</taxon>
        <taxon>Pseudomarimonas</taxon>
    </lineage>
</organism>
<dbReference type="PANTHER" id="PTHR47572:SF5">
    <property type="entry name" value="BLR2277 PROTEIN"/>
    <property type="match status" value="1"/>
</dbReference>
<reference evidence="4" key="1">
    <citation type="submission" date="2022-04" db="EMBL/GenBank/DDBJ databases">
        <title>Lysobacter sp. CAU 1642 isolated from sea sand.</title>
        <authorList>
            <person name="Kim W."/>
        </authorList>
    </citation>
    <scope>NUCLEOTIDE SEQUENCE</scope>
    <source>
        <strain evidence="4">CAU 1642</strain>
    </source>
</reference>
<dbReference type="RefSeq" id="WP_248205057.1">
    <property type="nucleotide sequence ID" value="NZ_JALNMH010000002.1"/>
</dbReference>
<comment type="caution">
    <text evidence="4">The sequence shown here is derived from an EMBL/GenBank/DDBJ whole genome shotgun (WGS) entry which is preliminary data.</text>
</comment>
<feature type="region of interest" description="Disordered" evidence="1">
    <location>
        <begin position="26"/>
        <end position="57"/>
    </location>
</feature>
<protein>
    <submittedName>
        <fullName evidence="4">SMP-30/gluconolactonase/LRE family protein</fullName>
    </submittedName>
</protein>
<accession>A0ABT0GEX8</accession>
<dbReference type="PANTHER" id="PTHR47572">
    <property type="entry name" value="LIPOPROTEIN-RELATED"/>
    <property type="match status" value="1"/>
</dbReference>
<evidence type="ECO:0000259" key="3">
    <source>
        <dbReference type="Pfam" id="PF08450"/>
    </source>
</evidence>
<evidence type="ECO:0000313" key="5">
    <source>
        <dbReference type="Proteomes" id="UP001431449"/>
    </source>
</evidence>
<evidence type="ECO:0000256" key="2">
    <source>
        <dbReference type="SAM" id="SignalP"/>
    </source>
</evidence>